<proteinExistence type="predicted"/>
<dbReference type="EMBL" id="JBJXBP010000002">
    <property type="protein sequence ID" value="KAL3844349.1"/>
    <property type="molecule type" value="Genomic_DNA"/>
</dbReference>
<dbReference type="Proteomes" id="UP001634393">
    <property type="component" value="Unassembled WGS sequence"/>
</dbReference>
<evidence type="ECO:0000313" key="1">
    <source>
        <dbReference type="EMBL" id="KAL3844349.1"/>
    </source>
</evidence>
<evidence type="ECO:0000313" key="2">
    <source>
        <dbReference type="Proteomes" id="UP001634393"/>
    </source>
</evidence>
<gene>
    <name evidence="1" type="ORF">ACJIZ3_001752</name>
</gene>
<accession>A0ABD3U4G5</accession>
<sequence>MRLQKGGRRLMTGATLQHRVAVGIEHFQLPSVATDSNPRRIFKESNASKKATVIISATSPRSESTKDELTVLPTSMGSPIPASKFTCAKTSCHIGWSLKASLWFRTSMRVQE</sequence>
<reference evidence="1 2" key="1">
    <citation type="submission" date="2024-12" db="EMBL/GenBank/DDBJ databases">
        <title>The unique morphological basis and parallel evolutionary history of personate flowers in Penstemon.</title>
        <authorList>
            <person name="Depatie T.H."/>
            <person name="Wessinger C.A."/>
        </authorList>
    </citation>
    <scope>NUCLEOTIDE SEQUENCE [LARGE SCALE GENOMIC DNA]</scope>
    <source>
        <strain evidence="1">WTNN_2</strain>
        <tissue evidence="1">Leaf</tissue>
    </source>
</reference>
<comment type="caution">
    <text evidence="1">The sequence shown here is derived from an EMBL/GenBank/DDBJ whole genome shotgun (WGS) entry which is preliminary data.</text>
</comment>
<keyword evidence="2" id="KW-1185">Reference proteome</keyword>
<organism evidence="1 2">
    <name type="scientific">Penstemon smallii</name>
    <dbReference type="NCBI Taxonomy" id="265156"/>
    <lineage>
        <taxon>Eukaryota</taxon>
        <taxon>Viridiplantae</taxon>
        <taxon>Streptophyta</taxon>
        <taxon>Embryophyta</taxon>
        <taxon>Tracheophyta</taxon>
        <taxon>Spermatophyta</taxon>
        <taxon>Magnoliopsida</taxon>
        <taxon>eudicotyledons</taxon>
        <taxon>Gunneridae</taxon>
        <taxon>Pentapetalae</taxon>
        <taxon>asterids</taxon>
        <taxon>lamiids</taxon>
        <taxon>Lamiales</taxon>
        <taxon>Plantaginaceae</taxon>
        <taxon>Cheloneae</taxon>
        <taxon>Penstemon</taxon>
    </lineage>
</organism>
<protein>
    <submittedName>
        <fullName evidence="1">Uncharacterized protein</fullName>
    </submittedName>
</protein>
<name>A0ABD3U4G5_9LAMI</name>
<dbReference type="AlphaFoldDB" id="A0ABD3U4G5"/>